<proteinExistence type="predicted"/>
<dbReference type="EMBL" id="CAAALY010008760">
    <property type="protein sequence ID" value="VEL10357.1"/>
    <property type="molecule type" value="Genomic_DNA"/>
</dbReference>
<sequence length="217" mass="24720">MPICIICVEDLRYVILAKDKIQLRWRLGDSAIDVLQTCPPPTNIEDIFDSPTSAYGNHSADSYKAVQTRRMDPFHLEARVLYTIEGRDSYSSDWYPLVEEIQGGPVGKVELERNSRLDTEMSYRVVAMLDGQRSMPSRSIRVLIKTGLLCLISHSVLVIAMQPYLMQVDIYVSLSIIYGWHCPGEVKMAILFEIKGIMKIKMGKHISLFNYRNSNVS</sequence>
<protein>
    <submittedName>
        <fullName evidence="1">Uncharacterized protein</fullName>
    </submittedName>
</protein>
<dbReference type="Proteomes" id="UP000784294">
    <property type="component" value="Unassembled WGS sequence"/>
</dbReference>
<comment type="caution">
    <text evidence="1">The sequence shown here is derived from an EMBL/GenBank/DDBJ whole genome shotgun (WGS) entry which is preliminary data.</text>
</comment>
<reference evidence="1" key="1">
    <citation type="submission" date="2018-11" db="EMBL/GenBank/DDBJ databases">
        <authorList>
            <consortium name="Pathogen Informatics"/>
        </authorList>
    </citation>
    <scope>NUCLEOTIDE SEQUENCE</scope>
</reference>
<keyword evidence="2" id="KW-1185">Reference proteome</keyword>
<organism evidence="1 2">
    <name type="scientific">Protopolystoma xenopodis</name>
    <dbReference type="NCBI Taxonomy" id="117903"/>
    <lineage>
        <taxon>Eukaryota</taxon>
        <taxon>Metazoa</taxon>
        <taxon>Spiralia</taxon>
        <taxon>Lophotrochozoa</taxon>
        <taxon>Platyhelminthes</taxon>
        <taxon>Monogenea</taxon>
        <taxon>Polyopisthocotylea</taxon>
        <taxon>Polystomatidea</taxon>
        <taxon>Polystomatidae</taxon>
        <taxon>Protopolystoma</taxon>
    </lineage>
</organism>
<evidence type="ECO:0000313" key="1">
    <source>
        <dbReference type="EMBL" id="VEL10357.1"/>
    </source>
</evidence>
<name>A0A448WF92_9PLAT</name>
<evidence type="ECO:0000313" key="2">
    <source>
        <dbReference type="Proteomes" id="UP000784294"/>
    </source>
</evidence>
<accession>A0A448WF92</accession>
<dbReference type="AlphaFoldDB" id="A0A448WF92"/>
<gene>
    <name evidence="1" type="ORF">PXEA_LOCUS3797</name>
</gene>